<sequence length="131" mass="14372">MGGAGAWTPLTMLAVLTVAFTVKHFLADFVLQTGWIAIGKDCRGDWFKPLAAHVAIHAGLALAIVLVVAPRLWWLAAIDLVVHFGVDRGKSVVGRWGGWTPHDARYWWLFGFDQLLHQVTNIGLAYALAVL</sequence>
<reference evidence="2 3" key="1">
    <citation type="submission" date="2020-04" db="EMBL/GenBank/DDBJ databases">
        <title>Enterovirga sp. isolate from soil.</title>
        <authorList>
            <person name="Chea S."/>
            <person name="Kim D.-U."/>
        </authorList>
    </citation>
    <scope>NUCLEOTIDE SEQUENCE [LARGE SCALE GENOMIC DNA]</scope>
    <source>
        <strain evidence="2 3">DB1703</strain>
    </source>
</reference>
<organism evidence="2 3">
    <name type="scientific">Enterovirga aerilata</name>
    <dbReference type="NCBI Taxonomy" id="2730920"/>
    <lineage>
        <taxon>Bacteria</taxon>
        <taxon>Pseudomonadati</taxon>
        <taxon>Pseudomonadota</taxon>
        <taxon>Alphaproteobacteria</taxon>
        <taxon>Hyphomicrobiales</taxon>
        <taxon>Methylobacteriaceae</taxon>
        <taxon>Enterovirga</taxon>
    </lineage>
</organism>
<evidence type="ECO:0000256" key="1">
    <source>
        <dbReference type="SAM" id="Phobius"/>
    </source>
</evidence>
<evidence type="ECO:0000313" key="3">
    <source>
        <dbReference type="Proteomes" id="UP000564885"/>
    </source>
</evidence>
<keyword evidence="1" id="KW-0472">Membrane</keyword>
<keyword evidence="1" id="KW-1133">Transmembrane helix</keyword>
<dbReference type="AlphaFoldDB" id="A0A849I143"/>
<proteinExistence type="predicted"/>
<feature type="transmembrane region" description="Helical" evidence="1">
    <location>
        <begin position="50"/>
        <end position="74"/>
    </location>
</feature>
<name>A0A849I143_9HYPH</name>
<keyword evidence="1" id="KW-0812">Transmembrane</keyword>
<protein>
    <submittedName>
        <fullName evidence="2">DUF3307 domain-containing protein</fullName>
    </submittedName>
</protein>
<accession>A0A849I143</accession>
<comment type="caution">
    <text evidence="2">The sequence shown here is derived from an EMBL/GenBank/DDBJ whole genome shotgun (WGS) entry which is preliminary data.</text>
</comment>
<dbReference type="EMBL" id="JABEPP010000001">
    <property type="protein sequence ID" value="NNM71101.1"/>
    <property type="molecule type" value="Genomic_DNA"/>
</dbReference>
<gene>
    <name evidence="2" type="ORF">HJG44_01665</name>
</gene>
<evidence type="ECO:0000313" key="2">
    <source>
        <dbReference type="EMBL" id="NNM71101.1"/>
    </source>
</evidence>
<keyword evidence="3" id="KW-1185">Reference proteome</keyword>
<feature type="transmembrane region" description="Helical" evidence="1">
    <location>
        <begin position="12"/>
        <end position="38"/>
    </location>
</feature>
<dbReference type="Pfam" id="PF11750">
    <property type="entry name" value="DUF3307"/>
    <property type="match status" value="1"/>
</dbReference>
<dbReference type="InterPro" id="IPR021737">
    <property type="entry name" value="Phage_phiKZ_Orf197"/>
</dbReference>
<dbReference type="Proteomes" id="UP000564885">
    <property type="component" value="Unassembled WGS sequence"/>
</dbReference>